<proteinExistence type="predicted"/>
<dbReference type="Proteomes" id="UP001335648">
    <property type="component" value="Unassembled WGS sequence"/>
</dbReference>
<dbReference type="EMBL" id="JAULUE010002069">
    <property type="protein sequence ID" value="KAK5874835.1"/>
    <property type="molecule type" value="Genomic_DNA"/>
</dbReference>
<protein>
    <submittedName>
        <fullName evidence="1">Uncharacterized protein</fullName>
    </submittedName>
</protein>
<reference evidence="1 2" key="1">
    <citation type="journal article" date="2023" name="Mol. Biol. Evol.">
        <title>Genomics of Secondarily Temperate Adaptation in the Only Non-Antarctic Icefish.</title>
        <authorList>
            <person name="Rivera-Colon A.G."/>
            <person name="Rayamajhi N."/>
            <person name="Minhas B.F."/>
            <person name="Madrigal G."/>
            <person name="Bilyk K.T."/>
            <person name="Yoon V."/>
            <person name="Hune M."/>
            <person name="Gregory S."/>
            <person name="Cheng C.H.C."/>
            <person name="Catchen J.M."/>
        </authorList>
    </citation>
    <scope>NUCLEOTIDE SEQUENCE [LARGE SCALE GENOMIC DNA]</scope>
    <source>
        <strain evidence="1">JC2023a</strain>
    </source>
</reference>
<sequence>MNSTSLGQYHGGIDHGLQLKFSTMDSGTLVQHQGQRYLGSAPWTAAPWFSVMDSGPLVQHHGQRYRSSAPRTAALSSAPWITTP</sequence>
<keyword evidence="2" id="KW-1185">Reference proteome</keyword>
<evidence type="ECO:0000313" key="2">
    <source>
        <dbReference type="Proteomes" id="UP001335648"/>
    </source>
</evidence>
<comment type="caution">
    <text evidence="1">The sequence shown here is derived from an EMBL/GenBank/DDBJ whole genome shotgun (WGS) entry which is preliminary data.</text>
</comment>
<organism evidence="1 2">
    <name type="scientific">Champsocephalus esox</name>
    <name type="common">pike icefish</name>
    <dbReference type="NCBI Taxonomy" id="159716"/>
    <lineage>
        <taxon>Eukaryota</taxon>
        <taxon>Metazoa</taxon>
        <taxon>Chordata</taxon>
        <taxon>Craniata</taxon>
        <taxon>Vertebrata</taxon>
        <taxon>Euteleostomi</taxon>
        <taxon>Actinopterygii</taxon>
        <taxon>Neopterygii</taxon>
        <taxon>Teleostei</taxon>
        <taxon>Neoteleostei</taxon>
        <taxon>Acanthomorphata</taxon>
        <taxon>Eupercaria</taxon>
        <taxon>Perciformes</taxon>
        <taxon>Notothenioidei</taxon>
        <taxon>Channichthyidae</taxon>
        <taxon>Champsocephalus</taxon>
    </lineage>
</organism>
<accession>A0AAN7Y7G6</accession>
<gene>
    <name evidence="1" type="ORF">CesoFtcFv8_027384</name>
</gene>
<evidence type="ECO:0000313" key="1">
    <source>
        <dbReference type="EMBL" id="KAK5874835.1"/>
    </source>
</evidence>
<name>A0AAN7Y7G6_9TELE</name>
<dbReference type="AlphaFoldDB" id="A0AAN7Y7G6"/>